<keyword evidence="1" id="KW-0472">Membrane</keyword>
<proteinExistence type="predicted"/>
<dbReference type="AlphaFoldDB" id="A0A9X9BR30"/>
<feature type="transmembrane region" description="Helical" evidence="1">
    <location>
        <begin position="38"/>
        <end position="57"/>
    </location>
</feature>
<evidence type="ECO:0000256" key="1">
    <source>
        <dbReference type="SAM" id="Phobius"/>
    </source>
</evidence>
<dbReference type="RefSeq" id="WP_074847350.1">
    <property type="nucleotide sequence ID" value="NZ_FNSU01000003.1"/>
</dbReference>
<reference evidence="2 3" key="1">
    <citation type="submission" date="2019-06" db="EMBL/GenBank/DDBJ databases">
        <title>Pseudomonas bimorpha sp. nov. isolated from bovine raw milk and skim milk concentrate.</title>
        <authorList>
            <person name="Hofmann K."/>
            <person name="Huptas C."/>
            <person name="Doll E."/>
            <person name="Scherer S."/>
            <person name="Wenning M."/>
        </authorList>
    </citation>
    <scope>NUCLEOTIDE SEQUENCE [LARGE SCALE GENOMIC DNA]</scope>
    <source>
        <strain evidence="2 3">DSM 13124</strain>
    </source>
</reference>
<organism evidence="2 3">
    <name type="scientific">Pseudomonas marginalis</name>
    <name type="common">Pseudomonas panacis</name>
    <dbReference type="NCBI Taxonomy" id="298"/>
    <lineage>
        <taxon>Bacteria</taxon>
        <taxon>Pseudomonadati</taxon>
        <taxon>Pseudomonadota</taxon>
        <taxon>Gammaproteobacteria</taxon>
        <taxon>Pseudomonadales</taxon>
        <taxon>Pseudomonadaceae</taxon>
        <taxon>Pseudomonas</taxon>
    </lineage>
</organism>
<gene>
    <name evidence="2" type="ORF">FIV41_18250</name>
</gene>
<dbReference type="InterPro" id="IPR045390">
    <property type="entry name" value="ABC-3C_MC3"/>
</dbReference>
<dbReference type="EMBL" id="VFEQ01000011">
    <property type="protein sequence ID" value="TWR58163.1"/>
    <property type="molecule type" value="Genomic_DNA"/>
</dbReference>
<accession>A0A9X9BR30</accession>
<keyword evidence="1" id="KW-0812">Transmembrane</keyword>
<protein>
    <submittedName>
        <fullName evidence="2">Uncharacterized protein</fullName>
    </submittedName>
</protein>
<keyword evidence="1" id="KW-1133">Transmembrane helix</keyword>
<dbReference type="Proteomes" id="UP000316123">
    <property type="component" value="Unassembled WGS sequence"/>
</dbReference>
<evidence type="ECO:0000313" key="3">
    <source>
        <dbReference type="Proteomes" id="UP000316123"/>
    </source>
</evidence>
<name>A0A9X9BR30_PSEMA</name>
<evidence type="ECO:0000313" key="2">
    <source>
        <dbReference type="EMBL" id="TWR58163.1"/>
    </source>
</evidence>
<dbReference type="OrthoDB" id="9180830at2"/>
<comment type="caution">
    <text evidence="2">The sequence shown here is derived from an EMBL/GenBank/DDBJ whole genome shotgun (WGS) entry which is preliminary data.</text>
</comment>
<sequence length="153" mass="17179">MNSSAVEHIYTLRRSAFKLAPIIHSFYLTYPKKENNLLLSYLLLPLILYKPMCSYLVSARSTSNIKTACSEAERLYGLESRVQELKSATSAAMMLLFASDRLEIENNLTITANGELQEEHAHSDHLTAATKLAKILSDIDVAETYRVLGLKKL</sequence>
<dbReference type="Pfam" id="PF20131">
    <property type="entry name" value="MC3"/>
    <property type="match status" value="1"/>
</dbReference>